<dbReference type="SUPFAM" id="SSF51338">
    <property type="entry name" value="Composite domain of metallo-dependent hydrolases"/>
    <property type="match status" value="1"/>
</dbReference>
<dbReference type="InterPro" id="IPR032466">
    <property type="entry name" value="Metal_Hydrolase"/>
</dbReference>
<sequence>MIVILLTNACLLTVNETNEIINPGAILIKGSKISDLGDSGKLINKYPGEKALDCHGKLIIPGFVNVHYHGALTIVRGVGPDLGVPPLYSRNIPQGVLLSREETYTMALLGYAEALRSGSTCIAANYLYMDDQVRAIANLGLRAVVSERLHDIDFFRIGQGEYIHDEQAGETSLERNLRLLSDWNGKEEGRITCHLGPHAPDTCTTPFLEKIIDIASRAHVGMTTHMAQSTMENREIYRREGLSPVKFSKAIGLLKSGTVAAHCIHVDDEDLTELADSGASVAFVSEGNLKRGDIAPVSSMENDGINVALCTDAMTGSMIEAMRFGSIVHKLSSGDNTRPTPEHLLRMATINGAKALSLDHVVGSLEKGKKADLLAISTDQYHLAPVISPAGTLVHAAVGTDISDVWIDGRHLVKEGEIVGLDEKKICSEAQKIALKCWQRVHK</sequence>
<proteinExistence type="predicted"/>
<reference evidence="3" key="1">
    <citation type="submission" date="2024-06" db="EMBL/GenBank/DDBJ databases">
        <authorList>
            <person name="Fan A."/>
            <person name="Zhang F.Y."/>
            <person name="Zhang L."/>
        </authorList>
    </citation>
    <scope>NUCLEOTIDE SEQUENCE</scope>
    <source>
        <strain evidence="3">Y61</strain>
    </source>
</reference>
<dbReference type="PANTHER" id="PTHR43794">
    <property type="entry name" value="AMINOHYDROLASE SSNA-RELATED"/>
    <property type="match status" value="1"/>
</dbReference>
<name>A0AAU8IHF8_9BACL</name>
<feature type="domain" description="Amidohydrolase-related" evidence="2">
    <location>
        <begin position="59"/>
        <end position="410"/>
    </location>
</feature>
<organism evidence="3">
    <name type="scientific">Sporolactobacillus sp. Y61</name>
    <dbReference type="NCBI Taxonomy" id="3160863"/>
    <lineage>
        <taxon>Bacteria</taxon>
        <taxon>Bacillati</taxon>
        <taxon>Bacillota</taxon>
        <taxon>Bacilli</taxon>
        <taxon>Bacillales</taxon>
        <taxon>Sporolactobacillaceae</taxon>
        <taxon>Sporolactobacillus</taxon>
    </lineage>
</organism>
<keyword evidence="1" id="KW-0378">Hydrolase</keyword>
<evidence type="ECO:0000256" key="1">
    <source>
        <dbReference type="ARBA" id="ARBA00022801"/>
    </source>
</evidence>
<dbReference type="GO" id="GO:0016810">
    <property type="term" value="F:hydrolase activity, acting on carbon-nitrogen (but not peptide) bonds"/>
    <property type="evidence" value="ECO:0007669"/>
    <property type="project" value="InterPro"/>
</dbReference>
<dbReference type="InterPro" id="IPR050287">
    <property type="entry name" value="MTA/SAH_deaminase"/>
</dbReference>
<dbReference type="InterPro" id="IPR011059">
    <property type="entry name" value="Metal-dep_hydrolase_composite"/>
</dbReference>
<accession>A0AAU8IHF8</accession>
<protein>
    <submittedName>
        <fullName evidence="3">Amidohydrolase family protein</fullName>
    </submittedName>
</protein>
<dbReference type="PANTHER" id="PTHR43794:SF11">
    <property type="entry name" value="AMIDOHYDROLASE-RELATED DOMAIN-CONTAINING PROTEIN"/>
    <property type="match status" value="1"/>
</dbReference>
<dbReference type="Gene3D" id="3.20.20.140">
    <property type="entry name" value="Metal-dependent hydrolases"/>
    <property type="match status" value="1"/>
</dbReference>
<dbReference type="SUPFAM" id="SSF51556">
    <property type="entry name" value="Metallo-dependent hydrolases"/>
    <property type="match status" value="1"/>
</dbReference>
<dbReference type="RefSeq" id="WP_353948951.1">
    <property type="nucleotide sequence ID" value="NZ_CP159510.1"/>
</dbReference>
<dbReference type="Gene3D" id="2.30.40.10">
    <property type="entry name" value="Urease, subunit C, domain 1"/>
    <property type="match status" value="1"/>
</dbReference>
<gene>
    <name evidence="3" type="ORF">ABNN70_05155</name>
</gene>
<dbReference type="EMBL" id="CP159510">
    <property type="protein sequence ID" value="XCJ17864.1"/>
    <property type="molecule type" value="Genomic_DNA"/>
</dbReference>
<dbReference type="Pfam" id="PF01979">
    <property type="entry name" value="Amidohydro_1"/>
    <property type="match status" value="1"/>
</dbReference>
<evidence type="ECO:0000313" key="3">
    <source>
        <dbReference type="EMBL" id="XCJ17864.1"/>
    </source>
</evidence>
<dbReference type="AlphaFoldDB" id="A0AAU8IHF8"/>
<evidence type="ECO:0000259" key="2">
    <source>
        <dbReference type="Pfam" id="PF01979"/>
    </source>
</evidence>
<dbReference type="InterPro" id="IPR006680">
    <property type="entry name" value="Amidohydro-rel"/>
</dbReference>